<evidence type="ECO:0000313" key="1">
    <source>
        <dbReference type="EMBL" id="AEI38631.1"/>
    </source>
</evidence>
<organism evidence="1 2">
    <name type="scientific">Zymomonas mobilis subsp. pomaceae (strain ATCC 29192 / DSM 22645 / JCM 10191 / CCUG 17912 / NBRC 13757 / NCIMB 11200 / NRRL B-4491 / Barker I)</name>
    <dbReference type="NCBI Taxonomy" id="579138"/>
    <lineage>
        <taxon>Bacteria</taxon>
        <taxon>Pseudomonadati</taxon>
        <taxon>Pseudomonadota</taxon>
        <taxon>Alphaproteobacteria</taxon>
        <taxon>Sphingomonadales</taxon>
        <taxon>Zymomonadaceae</taxon>
        <taxon>Zymomonas</taxon>
    </lineage>
</organism>
<protein>
    <submittedName>
        <fullName evidence="1">Uncharacterized protein</fullName>
    </submittedName>
</protein>
<dbReference type="KEGG" id="zmp:Zymop_2048"/>
<gene>
    <name evidence="1" type="ordered locus">Zymop_2048</name>
</gene>
<evidence type="ECO:0000313" key="2">
    <source>
        <dbReference type="Proteomes" id="UP000000491"/>
    </source>
</evidence>
<name>F8EWI8_ZYMMT</name>
<dbReference type="AlphaFoldDB" id="F8EWI8"/>
<sequence>MNERLKDSFLPPSCQPYSCPDRFLHSRHDQRKPLLLLGSCERTGRIWDENCR</sequence>
<dbReference type="EMBL" id="CP002867">
    <property type="protein sequence ID" value="AEI38631.1"/>
    <property type="molecule type" value="Genomic_DNA"/>
</dbReference>
<proteinExistence type="predicted"/>
<reference evidence="1 2" key="1">
    <citation type="journal article" date="2011" name="J. Bacteriol.">
        <title>Genome sequence of the ethanol-producing Zymomonas mobilis subsp. pomaceae lectotype strain ATCC 29192.</title>
        <authorList>
            <person name="Kouvelis V.N."/>
            <person name="Davenport K.W."/>
            <person name="Brettin T.S."/>
            <person name="Bruce D."/>
            <person name="Detter C."/>
            <person name="Han C.S."/>
            <person name="Nolan M."/>
            <person name="Tapia R."/>
            <person name="Damoulaki A."/>
            <person name="Kyrpides N.C."/>
            <person name="Typas M.A."/>
            <person name="Pappas K.M."/>
        </authorList>
    </citation>
    <scope>NUCLEOTIDE SEQUENCE [LARGE SCALE GENOMIC DNA]</scope>
    <source>
        <strain evidence="2">ATCC 29192 / DSM 22645 / JCM 10191 / CCUG 17912 / NBRC 13757 / NCIMB 11200 / NRRL B-4491 / Barker I</strain>
        <plasmid evidence="1">pZYMOP02</plasmid>
    </source>
</reference>
<keyword evidence="1" id="KW-0614">Plasmid</keyword>
<dbReference type="HOGENOM" id="CLU_3086468_0_0_5"/>
<dbReference type="Proteomes" id="UP000000491">
    <property type="component" value="Plasmid pZYMOP02"/>
</dbReference>
<accession>F8EWI8</accession>
<geneLocation type="plasmid" evidence="1 2">
    <name>pZYMOP02</name>
</geneLocation>